<organism evidence="1 2">
    <name type="scientific">Nocardiopsis aegyptia</name>
    <dbReference type="NCBI Taxonomy" id="220378"/>
    <lineage>
        <taxon>Bacteria</taxon>
        <taxon>Bacillati</taxon>
        <taxon>Actinomycetota</taxon>
        <taxon>Actinomycetes</taxon>
        <taxon>Streptosporangiales</taxon>
        <taxon>Nocardiopsidaceae</taxon>
        <taxon>Nocardiopsis</taxon>
    </lineage>
</organism>
<dbReference type="GO" id="GO:0016758">
    <property type="term" value="F:hexosyltransferase activity"/>
    <property type="evidence" value="ECO:0007669"/>
    <property type="project" value="TreeGrafter"/>
</dbReference>
<gene>
    <name evidence="1" type="ORF">HNR10_000209</name>
</gene>
<protein>
    <submittedName>
        <fullName evidence="1">Glycosyltransferase involved in cell wall biosynthesis</fullName>
    </submittedName>
</protein>
<name>A0A7Z0J7S5_9ACTN</name>
<dbReference type="Pfam" id="PF13692">
    <property type="entry name" value="Glyco_trans_1_4"/>
    <property type="match status" value="1"/>
</dbReference>
<evidence type="ECO:0000313" key="2">
    <source>
        <dbReference type="Proteomes" id="UP000572051"/>
    </source>
</evidence>
<dbReference type="Proteomes" id="UP000572051">
    <property type="component" value="Unassembled WGS sequence"/>
</dbReference>
<accession>A0A7Z0J7S5</accession>
<dbReference type="SUPFAM" id="SSF53756">
    <property type="entry name" value="UDP-Glycosyltransferase/glycogen phosphorylase"/>
    <property type="match status" value="1"/>
</dbReference>
<dbReference type="PANTHER" id="PTHR45947">
    <property type="entry name" value="SULFOQUINOVOSYL TRANSFERASE SQD2"/>
    <property type="match status" value="1"/>
</dbReference>
<dbReference type="RefSeq" id="WP_179820092.1">
    <property type="nucleotide sequence ID" value="NZ_JACCFS010000001.1"/>
</dbReference>
<dbReference type="EMBL" id="JACCFS010000001">
    <property type="protein sequence ID" value="NYJ32328.1"/>
    <property type="molecule type" value="Genomic_DNA"/>
</dbReference>
<dbReference type="AlphaFoldDB" id="A0A7Z0J7S5"/>
<dbReference type="InterPro" id="IPR050194">
    <property type="entry name" value="Glycosyltransferase_grp1"/>
</dbReference>
<dbReference type="CDD" id="cd03801">
    <property type="entry name" value="GT4_PimA-like"/>
    <property type="match status" value="1"/>
</dbReference>
<dbReference type="PANTHER" id="PTHR45947:SF3">
    <property type="entry name" value="SULFOQUINOVOSYL TRANSFERASE SQD2"/>
    <property type="match status" value="1"/>
</dbReference>
<keyword evidence="2" id="KW-1185">Reference proteome</keyword>
<evidence type="ECO:0000313" key="1">
    <source>
        <dbReference type="EMBL" id="NYJ32328.1"/>
    </source>
</evidence>
<sequence>MSTVFVVPAADAPSGGHVYDERLARALAAAGRPLRTVTVPGAWPRPDATARARLAGVLDGLPDRSTVLLDGLVACGVPEVVVPHTGRLRTVVLVHLPLAEETGLSPGTARDLSEREGRVLRAAADVVATSAATAADLAARHGVARVHSVPPGVDPAPPSPGTDGASQLLCVASLTPRKGHDVLLDALALVRGPAWSCECVGPFGDPGRVAALRARAGPLPVRFTGARTGLALQAAYDAADLVVLPSRAETYGMVVAEALARAVPVVATSVGGVSEALGRDPYGRRPGLLVAPEDPTALGDALRRWLTDESLRERLRDAARLRRPNLAGWKEAARAMAAVLDREVSR</sequence>
<keyword evidence="1" id="KW-0808">Transferase</keyword>
<reference evidence="1 2" key="1">
    <citation type="submission" date="2020-07" db="EMBL/GenBank/DDBJ databases">
        <title>Sequencing the genomes of 1000 actinobacteria strains.</title>
        <authorList>
            <person name="Klenk H.-P."/>
        </authorList>
    </citation>
    <scope>NUCLEOTIDE SEQUENCE [LARGE SCALE GENOMIC DNA]</scope>
    <source>
        <strain evidence="1 2">DSM 44442</strain>
    </source>
</reference>
<comment type="caution">
    <text evidence="1">The sequence shown here is derived from an EMBL/GenBank/DDBJ whole genome shotgun (WGS) entry which is preliminary data.</text>
</comment>
<proteinExistence type="predicted"/>
<dbReference type="Gene3D" id="3.40.50.2000">
    <property type="entry name" value="Glycogen Phosphorylase B"/>
    <property type="match status" value="2"/>
</dbReference>